<dbReference type="PANTHER" id="PTHR45784:SF3">
    <property type="entry name" value="C-TYPE LECTIN DOMAIN FAMILY 4 MEMBER K-LIKE-RELATED"/>
    <property type="match status" value="1"/>
</dbReference>
<dbReference type="InterPro" id="IPR016186">
    <property type="entry name" value="C-type_lectin-like/link_sf"/>
</dbReference>
<dbReference type="InterPro" id="IPR016187">
    <property type="entry name" value="CTDL_fold"/>
</dbReference>
<evidence type="ECO:0000259" key="3">
    <source>
        <dbReference type="PROSITE" id="PS50041"/>
    </source>
</evidence>
<dbReference type="Gene3D" id="3.10.100.10">
    <property type="entry name" value="Mannose-Binding Protein A, subunit A"/>
    <property type="match status" value="3"/>
</dbReference>
<comment type="caution">
    <text evidence="4">The sequence shown here is derived from an EMBL/GenBank/DDBJ whole genome shotgun (WGS) entry which is preliminary data.</text>
</comment>
<dbReference type="InterPro" id="IPR001304">
    <property type="entry name" value="C-type_lectin-like"/>
</dbReference>
<dbReference type="CDD" id="cd00037">
    <property type="entry name" value="CLECT"/>
    <property type="match status" value="2"/>
</dbReference>
<keyword evidence="2" id="KW-0732">Signal</keyword>
<reference evidence="4" key="1">
    <citation type="journal article" date="2023" name="Front. Mar. Sci.">
        <title>A new Merluccius polli reference genome to investigate the effects of global change in West African waters.</title>
        <authorList>
            <person name="Mateo J.L."/>
            <person name="Blanco-Fernandez C."/>
            <person name="Garcia-Vazquez E."/>
            <person name="Machado-Schiaffino G."/>
        </authorList>
    </citation>
    <scope>NUCLEOTIDE SEQUENCE</scope>
    <source>
        <strain evidence="4">C29</strain>
        <tissue evidence="4">Fin</tissue>
    </source>
</reference>
<dbReference type="PROSITE" id="PS50041">
    <property type="entry name" value="C_TYPE_LECTIN_2"/>
    <property type="match status" value="3"/>
</dbReference>
<evidence type="ECO:0000256" key="1">
    <source>
        <dbReference type="ARBA" id="ARBA00023157"/>
    </source>
</evidence>
<keyword evidence="4" id="KW-0675">Receptor</keyword>
<dbReference type="PANTHER" id="PTHR45784">
    <property type="entry name" value="C-TYPE LECTIN DOMAIN FAMILY 20 MEMBER A-RELATED"/>
    <property type="match status" value="1"/>
</dbReference>
<evidence type="ECO:0000313" key="5">
    <source>
        <dbReference type="Proteomes" id="UP001174136"/>
    </source>
</evidence>
<gene>
    <name evidence="4" type="primary">MRC1_1</name>
    <name evidence="4" type="ORF">N1851_022046</name>
</gene>
<keyword evidence="1" id="KW-1015">Disulfide bond</keyword>
<name>A0AA47MIX2_MERPO</name>
<proteinExistence type="predicted"/>
<feature type="signal peptide" evidence="2">
    <location>
        <begin position="1"/>
        <end position="16"/>
    </location>
</feature>
<dbReference type="AlphaFoldDB" id="A0AA47MIX2"/>
<sequence>MERLFIVLLLFTGIWGCRNYHYIDKKMSWQDAQSYCRERHSDLATISNSRDNNIALKSKTNSAENYVWIGLNNNNTQGAWRWSEDSSNASFYNWNKGEPNVNSDCVEMRRDGRWYDVKCHHKLPFICNGKKHRRYHYIDKKMTWQDAQSYCRERHSDLATISNSRDNNRTLKSQTNSAENNVWIGLNNNNTQGAWRWSEDSRDTSFYNWNKGEPRGDGNCVELRPDGFWNDVGCYHKLPFICHEPTIYHYIDDKVTWKDAQSYCREHYYDLATISNMADNNIAFKSQTNSAENDVWIGLIKNQGAWRWSDSSVASFYNWNKDELNGDRKSLHNDCVEMIKDGRWNGVNCNYEQPFVCLRSL</sequence>
<dbReference type="SUPFAM" id="SSF56436">
    <property type="entry name" value="C-type lectin-like"/>
    <property type="match status" value="3"/>
</dbReference>
<feature type="domain" description="C-type lectin" evidence="3">
    <location>
        <begin position="15"/>
        <end position="128"/>
    </location>
</feature>
<evidence type="ECO:0000313" key="4">
    <source>
        <dbReference type="EMBL" id="KAK0140964.1"/>
    </source>
</evidence>
<dbReference type="EMBL" id="JAOPHQ010003993">
    <property type="protein sequence ID" value="KAK0140964.1"/>
    <property type="molecule type" value="Genomic_DNA"/>
</dbReference>
<dbReference type="Proteomes" id="UP001174136">
    <property type="component" value="Unassembled WGS sequence"/>
</dbReference>
<dbReference type="PROSITE" id="PS00615">
    <property type="entry name" value="C_TYPE_LECTIN_1"/>
    <property type="match status" value="2"/>
</dbReference>
<dbReference type="SMART" id="SM00034">
    <property type="entry name" value="CLECT"/>
    <property type="match status" value="3"/>
</dbReference>
<organism evidence="4 5">
    <name type="scientific">Merluccius polli</name>
    <name type="common">Benguela hake</name>
    <name type="synonym">Merluccius cadenati</name>
    <dbReference type="NCBI Taxonomy" id="89951"/>
    <lineage>
        <taxon>Eukaryota</taxon>
        <taxon>Metazoa</taxon>
        <taxon>Chordata</taxon>
        <taxon>Craniata</taxon>
        <taxon>Vertebrata</taxon>
        <taxon>Euteleostomi</taxon>
        <taxon>Actinopterygii</taxon>
        <taxon>Neopterygii</taxon>
        <taxon>Teleostei</taxon>
        <taxon>Neoteleostei</taxon>
        <taxon>Acanthomorphata</taxon>
        <taxon>Zeiogadaria</taxon>
        <taxon>Gadariae</taxon>
        <taxon>Gadiformes</taxon>
        <taxon>Gadoidei</taxon>
        <taxon>Merlucciidae</taxon>
        <taxon>Merluccius</taxon>
    </lineage>
</organism>
<protein>
    <submittedName>
        <fullName evidence="4">Macrophage mannose receptor 1</fullName>
    </submittedName>
</protein>
<dbReference type="InterPro" id="IPR018378">
    <property type="entry name" value="C-type_lectin_CS"/>
</dbReference>
<accession>A0AA47MIX2</accession>
<dbReference type="Pfam" id="PF00059">
    <property type="entry name" value="Lectin_C"/>
    <property type="match status" value="3"/>
</dbReference>
<evidence type="ECO:0000256" key="2">
    <source>
        <dbReference type="SAM" id="SignalP"/>
    </source>
</evidence>
<feature type="domain" description="C-type lectin" evidence="3">
    <location>
        <begin position="135"/>
        <end position="243"/>
    </location>
</feature>
<feature type="chain" id="PRO_5041340313" evidence="2">
    <location>
        <begin position="17"/>
        <end position="361"/>
    </location>
</feature>
<feature type="domain" description="C-type lectin" evidence="3">
    <location>
        <begin position="243"/>
        <end position="358"/>
    </location>
</feature>
<keyword evidence="5" id="KW-1185">Reference proteome</keyword>